<proteinExistence type="predicted"/>
<feature type="transmembrane region" description="Helical" evidence="1">
    <location>
        <begin position="20"/>
        <end position="41"/>
    </location>
</feature>
<accession>A0A7X1KPQ2</accession>
<dbReference type="AlphaFoldDB" id="A0A7X1KPQ2"/>
<dbReference type="Proteomes" id="UP000551327">
    <property type="component" value="Unassembled WGS sequence"/>
</dbReference>
<evidence type="ECO:0000256" key="1">
    <source>
        <dbReference type="SAM" id="Phobius"/>
    </source>
</evidence>
<dbReference type="InterPro" id="IPR007047">
    <property type="entry name" value="Flp_Fap"/>
</dbReference>
<keyword evidence="1" id="KW-0812">Transmembrane</keyword>
<keyword evidence="3" id="KW-1185">Reference proteome</keyword>
<comment type="caution">
    <text evidence="2">The sequence shown here is derived from an EMBL/GenBank/DDBJ whole genome shotgun (WGS) entry which is preliminary data.</text>
</comment>
<dbReference type="RefSeq" id="WP_185678666.1">
    <property type="nucleotide sequence ID" value="NZ_JBHRYI010000028.1"/>
</dbReference>
<gene>
    <name evidence="2" type="ORF">H7F53_06055</name>
</gene>
<evidence type="ECO:0000313" key="2">
    <source>
        <dbReference type="EMBL" id="MBC2668698.1"/>
    </source>
</evidence>
<sequence>MPFLHKLLRDDAGATAIEYGLIAALIAVAVMTTVSGLGTQLNTTFQKTSSRLQAANA</sequence>
<keyword evidence="1" id="KW-1133">Transmembrane helix</keyword>
<organism evidence="2 3">
    <name type="scientific">Novosphingobium piscinae</name>
    <dbReference type="NCBI Taxonomy" id="1507448"/>
    <lineage>
        <taxon>Bacteria</taxon>
        <taxon>Pseudomonadati</taxon>
        <taxon>Pseudomonadota</taxon>
        <taxon>Alphaproteobacteria</taxon>
        <taxon>Sphingomonadales</taxon>
        <taxon>Sphingomonadaceae</taxon>
        <taxon>Novosphingobium</taxon>
    </lineage>
</organism>
<name>A0A7X1KPQ2_9SPHN</name>
<protein>
    <submittedName>
        <fullName evidence="2">Flp family type IVb pilin</fullName>
    </submittedName>
</protein>
<reference evidence="2 3" key="1">
    <citation type="submission" date="2020-08" db="EMBL/GenBank/DDBJ databases">
        <title>The genome sequence of type strain Novosphingobium piscinae KCTC 42194.</title>
        <authorList>
            <person name="Liu Y."/>
        </authorList>
    </citation>
    <scope>NUCLEOTIDE SEQUENCE [LARGE SCALE GENOMIC DNA]</scope>
    <source>
        <strain evidence="2 3">KCTC 42194</strain>
    </source>
</reference>
<dbReference type="Pfam" id="PF04964">
    <property type="entry name" value="Flp_Fap"/>
    <property type="match status" value="1"/>
</dbReference>
<dbReference type="EMBL" id="JACLAX010000004">
    <property type="protein sequence ID" value="MBC2668698.1"/>
    <property type="molecule type" value="Genomic_DNA"/>
</dbReference>
<evidence type="ECO:0000313" key="3">
    <source>
        <dbReference type="Proteomes" id="UP000551327"/>
    </source>
</evidence>
<keyword evidence="1" id="KW-0472">Membrane</keyword>